<dbReference type="SUPFAM" id="SSF50621">
    <property type="entry name" value="Alanine racemase C-terminal domain-like"/>
    <property type="match status" value="1"/>
</dbReference>
<dbReference type="InterPro" id="IPR011079">
    <property type="entry name" value="Ala_racemase_C"/>
</dbReference>
<dbReference type="GO" id="GO:0030632">
    <property type="term" value="P:D-alanine biosynthetic process"/>
    <property type="evidence" value="ECO:0007669"/>
    <property type="project" value="TreeGrafter"/>
</dbReference>
<keyword evidence="2" id="KW-0663">Pyridoxal phosphate</keyword>
<dbReference type="HAMAP" id="MF_01201">
    <property type="entry name" value="Ala_racemase"/>
    <property type="match status" value="1"/>
</dbReference>
<dbReference type="SUPFAM" id="SSF51419">
    <property type="entry name" value="PLP-binding barrel"/>
    <property type="match status" value="1"/>
</dbReference>
<protein>
    <submittedName>
        <fullName evidence="5">Alanine racemase 1</fullName>
        <ecNumber evidence="5">5.1.1.1</ecNumber>
    </submittedName>
</protein>
<comment type="caution">
    <text evidence="5">The sequence shown here is derived from an EMBL/GenBank/DDBJ whole genome shotgun (WGS) entry which is preliminary data.</text>
</comment>
<dbReference type="AlphaFoldDB" id="A0A645CGX7"/>
<dbReference type="InterPro" id="IPR001608">
    <property type="entry name" value="Ala_racemase_N"/>
</dbReference>
<evidence type="ECO:0000313" key="5">
    <source>
        <dbReference type="EMBL" id="MPM76207.1"/>
    </source>
</evidence>
<dbReference type="InterPro" id="IPR009006">
    <property type="entry name" value="Ala_racemase/Decarboxylase_C"/>
</dbReference>
<evidence type="ECO:0000259" key="4">
    <source>
        <dbReference type="SMART" id="SM01005"/>
    </source>
</evidence>
<dbReference type="GO" id="GO:0030170">
    <property type="term" value="F:pyridoxal phosphate binding"/>
    <property type="evidence" value="ECO:0007669"/>
    <property type="project" value="TreeGrafter"/>
</dbReference>
<keyword evidence="3 5" id="KW-0413">Isomerase</keyword>
<organism evidence="5">
    <name type="scientific">bioreactor metagenome</name>
    <dbReference type="NCBI Taxonomy" id="1076179"/>
    <lineage>
        <taxon>unclassified sequences</taxon>
        <taxon>metagenomes</taxon>
        <taxon>ecological metagenomes</taxon>
    </lineage>
</organism>
<dbReference type="PROSITE" id="PS00395">
    <property type="entry name" value="ALANINE_RACEMASE"/>
    <property type="match status" value="1"/>
</dbReference>
<dbReference type="GO" id="GO:0005829">
    <property type="term" value="C:cytosol"/>
    <property type="evidence" value="ECO:0007669"/>
    <property type="project" value="TreeGrafter"/>
</dbReference>
<dbReference type="Gene3D" id="3.20.20.10">
    <property type="entry name" value="Alanine racemase"/>
    <property type="match status" value="1"/>
</dbReference>
<comment type="cofactor">
    <cofactor evidence="1">
        <name>pyridoxal 5'-phosphate</name>
        <dbReference type="ChEBI" id="CHEBI:597326"/>
    </cofactor>
</comment>
<dbReference type="InterPro" id="IPR000821">
    <property type="entry name" value="Ala_racemase"/>
</dbReference>
<evidence type="ECO:0000256" key="3">
    <source>
        <dbReference type="ARBA" id="ARBA00023235"/>
    </source>
</evidence>
<gene>
    <name evidence="5" type="primary">alr1_27</name>
    <name evidence="5" type="ORF">SDC9_123204</name>
</gene>
<dbReference type="GO" id="GO:0009252">
    <property type="term" value="P:peptidoglycan biosynthetic process"/>
    <property type="evidence" value="ECO:0007669"/>
    <property type="project" value="TreeGrafter"/>
</dbReference>
<accession>A0A645CGX7</accession>
<dbReference type="Gene3D" id="2.40.37.10">
    <property type="entry name" value="Lyase, Ornithine Decarboxylase, Chain A, domain 1"/>
    <property type="match status" value="1"/>
</dbReference>
<name>A0A645CGX7_9ZZZZ</name>
<dbReference type="GO" id="GO:0008784">
    <property type="term" value="F:alanine racemase activity"/>
    <property type="evidence" value="ECO:0007669"/>
    <property type="project" value="UniProtKB-EC"/>
</dbReference>
<dbReference type="NCBIfam" id="TIGR00492">
    <property type="entry name" value="alr"/>
    <property type="match status" value="1"/>
</dbReference>
<sequence>MFERPVWAEVNLAAIAHNVRQIKQYIKPTTKVCAVIKADAYGHGTSAVVRTALAAGADYLGVAILNEAIDLRRDGVTVPILVLGYTPPQQAIRIVDNNVTQTVFDYQLAEAISQAAEAVGQKAKVHIKIDTGMTRIGIRPEDAGEFVAAVAKLPGVEVEGVFSHFANADSQDKSYAWEQFARFKKALALIEAKGLNIPIRHIANSAATLDMPETQLDMVRPGIIMYGLWPSDEVEKKLDLKPAMKFKAKVSLVKDVPPDVSVSYGREFFTEKPSRIATLPVGYADGWTRQLSGKASVLIRGQRAPIIGRVCMDQCMVDVTHIPGVAQGDVALLFGGEKLPAEEVAEKLGTINYEVICLVGKRVPRHYVVE</sequence>
<dbReference type="InterPro" id="IPR029066">
    <property type="entry name" value="PLP-binding_barrel"/>
</dbReference>
<dbReference type="CDD" id="cd00430">
    <property type="entry name" value="PLPDE_III_AR"/>
    <property type="match status" value="1"/>
</dbReference>
<feature type="domain" description="Alanine racemase C-terminal" evidence="4">
    <location>
        <begin position="243"/>
        <end position="368"/>
    </location>
</feature>
<dbReference type="SMART" id="SM01005">
    <property type="entry name" value="Ala_racemase_C"/>
    <property type="match status" value="1"/>
</dbReference>
<evidence type="ECO:0000256" key="1">
    <source>
        <dbReference type="ARBA" id="ARBA00001933"/>
    </source>
</evidence>
<dbReference type="Pfam" id="PF01168">
    <property type="entry name" value="Ala_racemase_N"/>
    <property type="match status" value="1"/>
</dbReference>
<dbReference type="EMBL" id="VSSQ01027131">
    <property type="protein sequence ID" value="MPM76207.1"/>
    <property type="molecule type" value="Genomic_DNA"/>
</dbReference>
<dbReference type="FunFam" id="3.20.20.10:FF:000002">
    <property type="entry name" value="Alanine racemase"/>
    <property type="match status" value="1"/>
</dbReference>
<proteinExistence type="inferred from homology"/>
<dbReference type="PANTHER" id="PTHR30511:SF0">
    <property type="entry name" value="ALANINE RACEMASE, CATABOLIC-RELATED"/>
    <property type="match status" value="1"/>
</dbReference>
<dbReference type="PRINTS" id="PR00992">
    <property type="entry name" value="ALARACEMASE"/>
</dbReference>
<dbReference type="PANTHER" id="PTHR30511">
    <property type="entry name" value="ALANINE RACEMASE"/>
    <property type="match status" value="1"/>
</dbReference>
<evidence type="ECO:0000256" key="2">
    <source>
        <dbReference type="ARBA" id="ARBA00022898"/>
    </source>
</evidence>
<dbReference type="Pfam" id="PF00842">
    <property type="entry name" value="Ala_racemase_C"/>
    <property type="match status" value="1"/>
</dbReference>
<dbReference type="EC" id="5.1.1.1" evidence="5"/>
<reference evidence="5" key="1">
    <citation type="submission" date="2019-08" db="EMBL/GenBank/DDBJ databases">
        <authorList>
            <person name="Kucharzyk K."/>
            <person name="Murdoch R.W."/>
            <person name="Higgins S."/>
            <person name="Loffler F."/>
        </authorList>
    </citation>
    <scope>NUCLEOTIDE SEQUENCE</scope>
</reference>
<dbReference type="InterPro" id="IPR020622">
    <property type="entry name" value="Ala_racemase_pyridoxalP-BS"/>
</dbReference>